<proteinExistence type="predicted"/>
<dbReference type="EMBL" id="BPLR01009922">
    <property type="protein sequence ID" value="GIY35512.1"/>
    <property type="molecule type" value="Genomic_DNA"/>
</dbReference>
<dbReference type="AlphaFoldDB" id="A0AAV4SPY5"/>
<comment type="caution">
    <text evidence="1">The sequence shown here is derived from an EMBL/GenBank/DDBJ whole genome shotgun (WGS) entry which is preliminary data.</text>
</comment>
<gene>
    <name evidence="1" type="ORF">CEXT_452521</name>
</gene>
<organism evidence="1 2">
    <name type="scientific">Caerostris extrusa</name>
    <name type="common">Bark spider</name>
    <name type="synonym">Caerostris bankana</name>
    <dbReference type="NCBI Taxonomy" id="172846"/>
    <lineage>
        <taxon>Eukaryota</taxon>
        <taxon>Metazoa</taxon>
        <taxon>Ecdysozoa</taxon>
        <taxon>Arthropoda</taxon>
        <taxon>Chelicerata</taxon>
        <taxon>Arachnida</taxon>
        <taxon>Araneae</taxon>
        <taxon>Araneomorphae</taxon>
        <taxon>Entelegynae</taxon>
        <taxon>Araneoidea</taxon>
        <taxon>Araneidae</taxon>
        <taxon>Caerostris</taxon>
    </lineage>
</organism>
<evidence type="ECO:0000313" key="2">
    <source>
        <dbReference type="Proteomes" id="UP001054945"/>
    </source>
</evidence>
<reference evidence="1 2" key="1">
    <citation type="submission" date="2021-06" db="EMBL/GenBank/DDBJ databases">
        <title>Caerostris extrusa draft genome.</title>
        <authorList>
            <person name="Kono N."/>
            <person name="Arakawa K."/>
        </authorList>
    </citation>
    <scope>NUCLEOTIDE SEQUENCE [LARGE SCALE GENOMIC DNA]</scope>
</reference>
<dbReference type="Proteomes" id="UP001054945">
    <property type="component" value="Unassembled WGS sequence"/>
</dbReference>
<evidence type="ECO:0000313" key="1">
    <source>
        <dbReference type="EMBL" id="GIY35512.1"/>
    </source>
</evidence>
<accession>A0AAV4SPY5</accession>
<protein>
    <submittedName>
        <fullName evidence="1">Uncharacterized protein</fullName>
    </submittedName>
</protein>
<name>A0AAV4SPY5_CAEEX</name>
<keyword evidence="2" id="KW-1185">Reference proteome</keyword>
<sequence length="105" mass="11416">MQKKKLICLHTVLEEPTAPIEGKVSQFFSRGTVAMETGRDGRRASSGKMDAALLLYCSGDAILFSGRKTGCDVAGRGAQQEKYVQIACYQLHANRNDTPSFSSIT</sequence>